<gene>
    <name evidence="1" type="ORF">POL67_09490</name>
</gene>
<dbReference type="EMBL" id="JAQNDO010000001">
    <property type="protein sequence ID" value="MDC0741577.1"/>
    <property type="molecule type" value="Genomic_DNA"/>
</dbReference>
<sequence>MHVIESLQTGRFGVTLQLPSHLKVCRDEEECAELVDEPKNVVWWFFFFPDLHLDLREEHRGDLRKSLEYYARSMFDDMFHKRDHADKERPPRTADPTWSPIIDVEPLNIGDAKALLRTARPKREASVAYRFAARTGSSGCM</sequence>
<accession>A0ABT5EJS1</accession>
<comment type="caution">
    <text evidence="1">The sequence shown here is derived from an EMBL/GenBank/DDBJ whole genome shotgun (WGS) entry which is preliminary data.</text>
</comment>
<evidence type="ECO:0000313" key="1">
    <source>
        <dbReference type="EMBL" id="MDC0741577.1"/>
    </source>
</evidence>
<dbReference type="RefSeq" id="WP_271916899.1">
    <property type="nucleotide sequence ID" value="NZ_JAQNDO010000001.1"/>
</dbReference>
<proteinExistence type="predicted"/>
<dbReference type="Proteomes" id="UP001221411">
    <property type="component" value="Unassembled WGS sequence"/>
</dbReference>
<evidence type="ECO:0000313" key="2">
    <source>
        <dbReference type="Proteomes" id="UP001221411"/>
    </source>
</evidence>
<name>A0ABT5EJS1_9BACT</name>
<organism evidence="1 2">
    <name type="scientific">Polyangium mundeleinium</name>
    <dbReference type="NCBI Taxonomy" id="2995306"/>
    <lineage>
        <taxon>Bacteria</taxon>
        <taxon>Pseudomonadati</taxon>
        <taxon>Myxococcota</taxon>
        <taxon>Polyangia</taxon>
        <taxon>Polyangiales</taxon>
        <taxon>Polyangiaceae</taxon>
        <taxon>Polyangium</taxon>
    </lineage>
</organism>
<reference evidence="1 2" key="1">
    <citation type="submission" date="2022-11" db="EMBL/GenBank/DDBJ databases">
        <title>Minimal conservation of predation-associated metabolite biosynthetic gene clusters underscores biosynthetic potential of Myxococcota including descriptions for ten novel species: Archangium lansinium sp. nov., Myxococcus landrumus sp. nov., Nannocystis bai.</title>
        <authorList>
            <person name="Ahearne A."/>
            <person name="Stevens C."/>
            <person name="Dowd S."/>
        </authorList>
    </citation>
    <scope>NUCLEOTIDE SEQUENCE [LARGE SCALE GENOMIC DNA]</scope>
    <source>
        <strain evidence="1 2">RJM3</strain>
    </source>
</reference>
<protein>
    <submittedName>
        <fullName evidence="1">Uncharacterized protein</fullName>
    </submittedName>
</protein>
<keyword evidence="2" id="KW-1185">Reference proteome</keyword>